<dbReference type="EMBL" id="LSMT01000242">
    <property type="protein sequence ID" value="PFX22346.1"/>
    <property type="molecule type" value="Genomic_DNA"/>
</dbReference>
<evidence type="ECO:0000313" key="2">
    <source>
        <dbReference type="Proteomes" id="UP000225706"/>
    </source>
</evidence>
<proteinExistence type="predicted"/>
<comment type="caution">
    <text evidence="1">The sequence shown here is derived from an EMBL/GenBank/DDBJ whole genome shotgun (WGS) entry which is preliminary data.</text>
</comment>
<dbReference type="Proteomes" id="UP000225706">
    <property type="component" value="Unassembled WGS sequence"/>
</dbReference>
<gene>
    <name evidence="1" type="ORF">AWC38_SpisGene13106</name>
</gene>
<dbReference type="SUPFAM" id="SSF48452">
    <property type="entry name" value="TPR-like"/>
    <property type="match status" value="1"/>
</dbReference>
<reference evidence="2" key="1">
    <citation type="journal article" date="2017" name="bioRxiv">
        <title>Comparative analysis of the genomes of Stylophora pistillata and Acropora digitifera provides evidence for extensive differences between species of corals.</title>
        <authorList>
            <person name="Voolstra C.R."/>
            <person name="Li Y."/>
            <person name="Liew Y.J."/>
            <person name="Baumgarten S."/>
            <person name="Zoccola D."/>
            <person name="Flot J.-F."/>
            <person name="Tambutte S."/>
            <person name="Allemand D."/>
            <person name="Aranda M."/>
        </authorList>
    </citation>
    <scope>NUCLEOTIDE SEQUENCE [LARGE SCALE GENOMIC DNA]</scope>
</reference>
<name>A0A2B4RYX1_STYPI</name>
<keyword evidence="2" id="KW-1185">Reference proteome</keyword>
<accession>A0A2B4RYX1</accession>
<evidence type="ECO:0000313" key="1">
    <source>
        <dbReference type="EMBL" id="PFX22346.1"/>
    </source>
</evidence>
<sequence>MSEEIFQRQTPCLSILGFKRYHGFYPFYRPRQIPPSLDSAMEDPSVRWPYVVVEYQLGIELYPSCEICRWEMNPAEAGFFVNRGEYLIQLNISSPAVILTSSQNRFTGLITLILPSTRPENFTHTVRLCTSLDRNRNVDHFQKLFSVPGPHLDDFQEGPGIEQPVRKLRPKGLWSSRIGMSMVGHFQCLADNGDHVRFIEHKELFQNLIDRNPRFVDLLPLILYEEALLDLHENKPEKARKHAKQALEMSQRYHSPNHCYMLSKLKYVHSALARREGDYEKAQEYLDVSVELLWPCAAGEETAENKYFRAAFLAEKSARVGITAQEDILAEKYFQDVQNHLIADSRPITNRCQIRSKNRQIAFYVKSSRHVKHLDVQRVVPEQQMAKAWQLIQEIETDLLKDYHSKQRMSFDIIKTDYFIRRGNYVQGIEPSVEAFQIAEEKAWHEYKDVARERLHLCIGRMT</sequence>
<dbReference type="OrthoDB" id="5956362at2759"/>
<organism evidence="1 2">
    <name type="scientific">Stylophora pistillata</name>
    <name type="common">Smooth cauliflower coral</name>
    <dbReference type="NCBI Taxonomy" id="50429"/>
    <lineage>
        <taxon>Eukaryota</taxon>
        <taxon>Metazoa</taxon>
        <taxon>Cnidaria</taxon>
        <taxon>Anthozoa</taxon>
        <taxon>Hexacorallia</taxon>
        <taxon>Scleractinia</taxon>
        <taxon>Astrocoeniina</taxon>
        <taxon>Pocilloporidae</taxon>
        <taxon>Stylophora</taxon>
    </lineage>
</organism>
<protein>
    <submittedName>
        <fullName evidence="1">Uncharacterized protein</fullName>
    </submittedName>
</protein>
<dbReference type="InterPro" id="IPR011990">
    <property type="entry name" value="TPR-like_helical_dom_sf"/>
</dbReference>
<dbReference type="Gene3D" id="1.25.40.10">
    <property type="entry name" value="Tetratricopeptide repeat domain"/>
    <property type="match status" value="1"/>
</dbReference>
<dbReference type="AlphaFoldDB" id="A0A2B4RYX1"/>